<proteinExistence type="predicted"/>
<feature type="non-terminal residue" evidence="2">
    <location>
        <position position="1"/>
    </location>
</feature>
<dbReference type="AlphaFoldDB" id="A0A699VGC2"/>
<name>A0A699VGC2_TANCI</name>
<sequence length="103" mass="11307">TQKRIDAVFTGDHAQYRFADRQAHGRHHTDADDVAKPQTVNARRQPLMNDHWPDGERHQAQDEPGDGSAECALALTAMIALPSEYHGNTERLHAAAGSSPDQA</sequence>
<gene>
    <name evidence="2" type="ORF">Tci_906266</name>
</gene>
<feature type="region of interest" description="Disordered" evidence="1">
    <location>
        <begin position="21"/>
        <end position="68"/>
    </location>
</feature>
<comment type="caution">
    <text evidence="2">The sequence shown here is derived from an EMBL/GenBank/DDBJ whole genome shotgun (WGS) entry which is preliminary data.</text>
</comment>
<accession>A0A699VGC2</accession>
<protein>
    <submittedName>
        <fullName evidence="2">Uncharacterized protein</fullName>
    </submittedName>
</protein>
<feature type="compositionally biased region" description="Basic and acidic residues" evidence="1">
    <location>
        <begin position="21"/>
        <end position="35"/>
    </location>
</feature>
<reference evidence="2" key="1">
    <citation type="journal article" date="2019" name="Sci. Rep.">
        <title>Draft genome of Tanacetum cinerariifolium, the natural source of mosquito coil.</title>
        <authorList>
            <person name="Yamashiro T."/>
            <person name="Shiraishi A."/>
            <person name="Satake H."/>
            <person name="Nakayama K."/>
        </authorList>
    </citation>
    <scope>NUCLEOTIDE SEQUENCE</scope>
</reference>
<feature type="compositionally biased region" description="Basic and acidic residues" evidence="1">
    <location>
        <begin position="51"/>
        <end position="61"/>
    </location>
</feature>
<evidence type="ECO:0000313" key="2">
    <source>
        <dbReference type="EMBL" id="GFD34297.1"/>
    </source>
</evidence>
<organism evidence="2">
    <name type="scientific">Tanacetum cinerariifolium</name>
    <name type="common">Dalmatian daisy</name>
    <name type="synonym">Chrysanthemum cinerariifolium</name>
    <dbReference type="NCBI Taxonomy" id="118510"/>
    <lineage>
        <taxon>Eukaryota</taxon>
        <taxon>Viridiplantae</taxon>
        <taxon>Streptophyta</taxon>
        <taxon>Embryophyta</taxon>
        <taxon>Tracheophyta</taxon>
        <taxon>Spermatophyta</taxon>
        <taxon>Magnoliopsida</taxon>
        <taxon>eudicotyledons</taxon>
        <taxon>Gunneridae</taxon>
        <taxon>Pentapetalae</taxon>
        <taxon>asterids</taxon>
        <taxon>campanulids</taxon>
        <taxon>Asterales</taxon>
        <taxon>Asteraceae</taxon>
        <taxon>Asteroideae</taxon>
        <taxon>Anthemideae</taxon>
        <taxon>Anthemidinae</taxon>
        <taxon>Tanacetum</taxon>
    </lineage>
</organism>
<dbReference type="EMBL" id="BKCJ011444914">
    <property type="protein sequence ID" value="GFD34297.1"/>
    <property type="molecule type" value="Genomic_DNA"/>
</dbReference>
<evidence type="ECO:0000256" key="1">
    <source>
        <dbReference type="SAM" id="MobiDB-lite"/>
    </source>
</evidence>